<dbReference type="Gene3D" id="1.25.40.20">
    <property type="entry name" value="Ankyrin repeat-containing domain"/>
    <property type="match status" value="1"/>
</dbReference>
<dbReference type="InterPro" id="IPR052311">
    <property type="entry name" value="MMS22L-TONSL_complex_comp"/>
</dbReference>
<reference evidence="6 7" key="1">
    <citation type="submission" date="2017-03" db="EMBL/GenBank/DDBJ databases">
        <title>Genome of the blue death feigning beetle - Asbolus verrucosus.</title>
        <authorList>
            <person name="Rider S.D."/>
        </authorList>
    </citation>
    <scope>NUCLEOTIDE SEQUENCE [LARGE SCALE GENOMIC DNA]</scope>
    <source>
        <strain evidence="6">Butters</strain>
        <tissue evidence="6">Head and leg muscle</tissue>
    </source>
</reference>
<dbReference type="PROSITE" id="PS50088">
    <property type="entry name" value="ANK_REPEAT"/>
    <property type="match status" value="1"/>
</dbReference>
<keyword evidence="4" id="KW-0040">ANK repeat</keyword>
<dbReference type="Proteomes" id="UP000292052">
    <property type="component" value="Unassembled WGS sequence"/>
</dbReference>
<dbReference type="OrthoDB" id="273147at2759"/>
<evidence type="ECO:0000256" key="1">
    <source>
        <dbReference type="ARBA" id="ARBA00004123"/>
    </source>
</evidence>
<keyword evidence="2" id="KW-0677">Repeat</keyword>
<evidence type="ECO:0000256" key="5">
    <source>
        <dbReference type="SAM" id="MobiDB-lite"/>
    </source>
</evidence>
<dbReference type="Gene3D" id="3.80.10.10">
    <property type="entry name" value="Ribonuclease Inhibitor"/>
    <property type="match status" value="2"/>
</dbReference>
<dbReference type="AlphaFoldDB" id="A0A482VY68"/>
<feature type="repeat" description="ANK" evidence="4">
    <location>
        <begin position="1"/>
        <end position="28"/>
    </location>
</feature>
<dbReference type="InterPro" id="IPR002110">
    <property type="entry name" value="Ankyrin_rpt"/>
</dbReference>
<accession>A0A482VY68</accession>
<dbReference type="PANTHER" id="PTHR46358:SF1">
    <property type="entry name" value="TONSOKU-LIKE PROTEIN"/>
    <property type="match status" value="1"/>
</dbReference>
<comment type="subcellular location">
    <subcellularLocation>
        <location evidence="1">Nucleus</location>
    </subcellularLocation>
</comment>
<dbReference type="GO" id="GO:0031297">
    <property type="term" value="P:replication fork processing"/>
    <property type="evidence" value="ECO:0007669"/>
    <property type="project" value="TreeGrafter"/>
</dbReference>
<feature type="compositionally biased region" description="Basic and acidic residues" evidence="5">
    <location>
        <begin position="128"/>
        <end position="140"/>
    </location>
</feature>
<dbReference type="Pfam" id="PF13637">
    <property type="entry name" value="Ank_4"/>
    <property type="match status" value="1"/>
</dbReference>
<evidence type="ECO:0000256" key="2">
    <source>
        <dbReference type="ARBA" id="ARBA00022737"/>
    </source>
</evidence>
<dbReference type="InterPro" id="IPR036770">
    <property type="entry name" value="Ankyrin_rpt-contain_sf"/>
</dbReference>
<dbReference type="PANTHER" id="PTHR46358">
    <property type="entry name" value="TONSOKU-LIKE PROTEIN"/>
    <property type="match status" value="1"/>
</dbReference>
<name>A0A482VY68_ASBVE</name>
<dbReference type="InterPro" id="IPR032675">
    <property type="entry name" value="LRR_dom_sf"/>
</dbReference>
<evidence type="ECO:0000313" key="7">
    <source>
        <dbReference type="Proteomes" id="UP000292052"/>
    </source>
</evidence>
<dbReference type="PROSITE" id="PS50297">
    <property type="entry name" value="ANK_REP_REGION"/>
    <property type="match status" value="1"/>
</dbReference>
<keyword evidence="3" id="KW-0539">Nucleus</keyword>
<feature type="non-terminal residue" evidence="6">
    <location>
        <position position="498"/>
    </location>
</feature>
<dbReference type="SUPFAM" id="SSF48403">
    <property type="entry name" value="Ankyrin repeat"/>
    <property type="match status" value="1"/>
</dbReference>
<comment type="caution">
    <text evidence="6">The sequence shown here is derived from an EMBL/GenBank/DDBJ whole genome shotgun (WGS) entry which is preliminary data.</text>
</comment>
<dbReference type="SUPFAM" id="SSF52047">
    <property type="entry name" value="RNI-like"/>
    <property type="match status" value="1"/>
</dbReference>
<sequence>MHDAASNGYLEVVQLLLNKGANVVAKTDDGNTVLQFLKRWCSDVQLNSEAEALYKSIVVQITQALDKAGHANGRENLVKSTNRSELRRSTNIDELRRSTTVGLEDDISSNSHDDIVEDYRNAMHSLSHRNDKKTSKKTSDVVKSLSPPKSNLSVNKRRKQTKLSSFGHTRTLVEADSTTSPSFSEKKNSFDSTTKRSPRTLLNNAQSQPVMDLILPVDVRINEKLYRVPVLLSQVNTHTIKWLADEAASRYARDLKGAYLAPLCKVLNRQTNLLELHLSENFFTTECVQFLGIKLTNLDIGDNLIGDQSFESLVLLTRHFRLKKLNLSSNKFSKDLFTYSFNKNLTLTLDQIEEFDLPAANLKKLDVSRNSISHGFLRELLTVWGELDDVKLQTLKLSRCYMHDSDLFDLLKMSNSLETLDHSYNNELTSISLRRLLQCNPLVNLDLYGCYNIFKYFAELSKYVDQPTNEPKGKTIKLSVDSNKNHEESEYLVNMWKE</sequence>
<feature type="region of interest" description="Disordered" evidence="5">
    <location>
        <begin position="125"/>
        <end position="201"/>
    </location>
</feature>
<evidence type="ECO:0000313" key="6">
    <source>
        <dbReference type="EMBL" id="RZC37755.1"/>
    </source>
</evidence>
<dbReference type="GO" id="GO:0043596">
    <property type="term" value="C:nuclear replication fork"/>
    <property type="evidence" value="ECO:0007669"/>
    <property type="project" value="TreeGrafter"/>
</dbReference>
<dbReference type="STRING" id="1661398.A0A482VY68"/>
<keyword evidence="7" id="KW-1185">Reference proteome</keyword>
<evidence type="ECO:0000256" key="4">
    <source>
        <dbReference type="PROSITE-ProRule" id="PRU00023"/>
    </source>
</evidence>
<protein>
    <submittedName>
        <fullName evidence="6">Ank 2 domain containing protein</fullName>
    </submittedName>
</protein>
<dbReference type="GO" id="GO:0000724">
    <property type="term" value="P:double-strand break repair via homologous recombination"/>
    <property type="evidence" value="ECO:0007669"/>
    <property type="project" value="TreeGrafter"/>
</dbReference>
<proteinExistence type="predicted"/>
<evidence type="ECO:0000256" key="3">
    <source>
        <dbReference type="ARBA" id="ARBA00023242"/>
    </source>
</evidence>
<gene>
    <name evidence="6" type="ORF">BDFB_011512</name>
</gene>
<dbReference type="EMBL" id="QDEB01049584">
    <property type="protein sequence ID" value="RZC37755.1"/>
    <property type="molecule type" value="Genomic_DNA"/>
</dbReference>
<organism evidence="6 7">
    <name type="scientific">Asbolus verrucosus</name>
    <name type="common">Desert ironclad beetle</name>
    <dbReference type="NCBI Taxonomy" id="1661398"/>
    <lineage>
        <taxon>Eukaryota</taxon>
        <taxon>Metazoa</taxon>
        <taxon>Ecdysozoa</taxon>
        <taxon>Arthropoda</taxon>
        <taxon>Hexapoda</taxon>
        <taxon>Insecta</taxon>
        <taxon>Pterygota</taxon>
        <taxon>Neoptera</taxon>
        <taxon>Endopterygota</taxon>
        <taxon>Coleoptera</taxon>
        <taxon>Polyphaga</taxon>
        <taxon>Cucujiformia</taxon>
        <taxon>Tenebrionidae</taxon>
        <taxon>Pimeliinae</taxon>
        <taxon>Asbolus</taxon>
    </lineage>
</organism>